<dbReference type="EMBL" id="JAVDYI010000001">
    <property type="protein sequence ID" value="MDR7357755.1"/>
    <property type="molecule type" value="Genomic_DNA"/>
</dbReference>
<dbReference type="RefSeq" id="WP_302263388.1">
    <property type="nucleotide sequence ID" value="NZ_BAAAWO010000001.1"/>
</dbReference>
<keyword evidence="3" id="KW-1185">Reference proteome</keyword>
<organism evidence="2 3">
    <name type="scientific">Paeniglutamicibacter sulfureus</name>
    <dbReference type="NCBI Taxonomy" id="43666"/>
    <lineage>
        <taxon>Bacteria</taxon>
        <taxon>Bacillati</taxon>
        <taxon>Actinomycetota</taxon>
        <taxon>Actinomycetes</taxon>
        <taxon>Micrococcales</taxon>
        <taxon>Micrococcaceae</taxon>
        <taxon>Paeniglutamicibacter</taxon>
    </lineage>
</organism>
<name>A0ABU2BGJ3_9MICC</name>
<evidence type="ECO:0000259" key="1">
    <source>
        <dbReference type="Pfam" id="PF09860"/>
    </source>
</evidence>
<protein>
    <recommendedName>
        <fullName evidence="1">DUF2087 domain-containing protein</fullName>
    </recommendedName>
</protein>
<accession>A0ABU2BGJ3</accession>
<proteinExistence type="predicted"/>
<evidence type="ECO:0000313" key="3">
    <source>
        <dbReference type="Proteomes" id="UP001183817"/>
    </source>
</evidence>
<comment type="caution">
    <text evidence="2">The sequence shown here is derived from an EMBL/GenBank/DDBJ whole genome shotgun (WGS) entry which is preliminary data.</text>
</comment>
<feature type="domain" description="DUF2087" evidence="1">
    <location>
        <begin position="93"/>
        <end position="161"/>
    </location>
</feature>
<reference evidence="2 3" key="1">
    <citation type="submission" date="2023-07" db="EMBL/GenBank/DDBJ databases">
        <title>Sequencing the genomes of 1000 actinobacteria strains.</title>
        <authorList>
            <person name="Klenk H.-P."/>
        </authorList>
    </citation>
    <scope>NUCLEOTIDE SEQUENCE [LARGE SCALE GENOMIC DNA]</scope>
    <source>
        <strain evidence="2 3">DSM 20167</strain>
    </source>
</reference>
<dbReference type="InterPro" id="IPR018656">
    <property type="entry name" value="DUF2087"/>
</dbReference>
<dbReference type="Proteomes" id="UP001183817">
    <property type="component" value="Unassembled WGS sequence"/>
</dbReference>
<sequence length="167" mass="18923">MKDPVQESAGDWRQVFGALANEETRRFYAQQVLGLESDLRPERQAKAQLNLTNAGLLDGKGHIDGEVFARILAEGAPREPRTGNDRFFDNEGRIDRYPKKHEERLGLLRVVAGKVLRHGQRLTEAELTSKLEAFSDDPVLLRRYLVDYGMLLRQRDGSAYRLADGSD</sequence>
<evidence type="ECO:0000313" key="2">
    <source>
        <dbReference type="EMBL" id="MDR7357755.1"/>
    </source>
</evidence>
<dbReference type="Pfam" id="PF09860">
    <property type="entry name" value="DUF2087"/>
    <property type="match status" value="1"/>
</dbReference>
<gene>
    <name evidence="2" type="ORF">J2S64_001446</name>
</gene>